<feature type="domain" description="Metallo-beta-lactamase" evidence="6">
    <location>
        <begin position="23"/>
        <end position="208"/>
    </location>
</feature>
<keyword evidence="8" id="KW-1185">Reference proteome</keyword>
<protein>
    <recommendedName>
        <fullName evidence="6">Metallo-beta-lactamase domain-containing protein</fullName>
    </recommendedName>
</protein>
<evidence type="ECO:0000256" key="1">
    <source>
        <dbReference type="ARBA" id="ARBA00001947"/>
    </source>
</evidence>
<dbReference type="GO" id="GO:0016787">
    <property type="term" value="F:hydrolase activity"/>
    <property type="evidence" value="ECO:0007669"/>
    <property type="project" value="UniProtKB-KW"/>
</dbReference>
<keyword evidence="3" id="KW-0479">Metal-binding</keyword>
<keyword evidence="4" id="KW-0378">Hydrolase</keyword>
<evidence type="ECO:0000256" key="2">
    <source>
        <dbReference type="ARBA" id="ARBA00007749"/>
    </source>
</evidence>
<comment type="cofactor">
    <cofactor evidence="1">
        <name>Zn(2+)</name>
        <dbReference type="ChEBI" id="CHEBI:29105"/>
    </cofactor>
</comment>
<dbReference type="InterPro" id="IPR051013">
    <property type="entry name" value="MBL_superfamily_lactonases"/>
</dbReference>
<dbReference type="Proteomes" id="UP000176005">
    <property type="component" value="Unassembled WGS sequence"/>
</dbReference>
<dbReference type="PANTHER" id="PTHR42978:SF2">
    <property type="entry name" value="102 KBASES UNSTABLE REGION: FROM 1 TO 119443"/>
    <property type="match status" value="1"/>
</dbReference>
<dbReference type="Pfam" id="PF00753">
    <property type="entry name" value="Lactamase_B"/>
    <property type="match status" value="1"/>
</dbReference>
<comment type="similarity">
    <text evidence="2">Belongs to the metallo-beta-lactamase superfamily.</text>
</comment>
<comment type="caution">
    <text evidence="7">The sequence shown here is derived from an EMBL/GenBank/DDBJ whole genome shotgun (WGS) entry which is preliminary data.</text>
</comment>
<dbReference type="EMBL" id="LJGW01000143">
    <property type="protein sequence ID" value="OEV12429.1"/>
    <property type="molecule type" value="Genomic_DNA"/>
</dbReference>
<organism evidence="7 8">
    <name type="scientific">Streptomyces nanshensis</name>
    <dbReference type="NCBI Taxonomy" id="518642"/>
    <lineage>
        <taxon>Bacteria</taxon>
        <taxon>Bacillati</taxon>
        <taxon>Actinomycetota</taxon>
        <taxon>Actinomycetes</taxon>
        <taxon>Kitasatosporales</taxon>
        <taxon>Streptomycetaceae</taxon>
        <taxon>Streptomyces</taxon>
    </lineage>
</organism>
<reference evidence="7 8" key="1">
    <citation type="journal article" date="2016" name="Front. Microbiol.">
        <title>Comparative Genomics Analysis of Streptomyces Species Reveals Their Adaptation to the Marine Environment and Their Diversity at the Genomic Level.</title>
        <authorList>
            <person name="Tian X."/>
            <person name="Zhang Z."/>
            <person name="Yang T."/>
            <person name="Chen M."/>
            <person name="Li J."/>
            <person name="Chen F."/>
            <person name="Yang J."/>
            <person name="Li W."/>
            <person name="Zhang B."/>
            <person name="Zhang Z."/>
            <person name="Wu J."/>
            <person name="Zhang C."/>
            <person name="Long L."/>
            <person name="Xiao J."/>
        </authorList>
    </citation>
    <scope>NUCLEOTIDE SEQUENCE [LARGE SCALE GENOMIC DNA]</scope>
    <source>
        <strain evidence="7 8">SCSIO 10429</strain>
    </source>
</reference>
<gene>
    <name evidence="7" type="ORF">AN218_08570</name>
</gene>
<evidence type="ECO:0000313" key="7">
    <source>
        <dbReference type="EMBL" id="OEV12429.1"/>
    </source>
</evidence>
<dbReference type="GO" id="GO:0046872">
    <property type="term" value="F:metal ion binding"/>
    <property type="evidence" value="ECO:0007669"/>
    <property type="project" value="UniProtKB-KW"/>
</dbReference>
<accession>A0A1E7L8C3</accession>
<evidence type="ECO:0000256" key="4">
    <source>
        <dbReference type="ARBA" id="ARBA00022801"/>
    </source>
</evidence>
<evidence type="ECO:0000256" key="3">
    <source>
        <dbReference type="ARBA" id="ARBA00022723"/>
    </source>
</evidence>
<proteinExistence type="inferred from homology"/>
<dbReference type="PATRIC" id="fig|518642.10.peg.1231"/>
<dbReference type="InterPro" id="IPR036866">
    <property type="entry name" value="RibonucZ/Hydroxyglut_hydro"/>
</dbReference>
<dbReference type="AlphaFoldDB" id="A0A1E7L8C3"/>
<dbReference type="PANTHER" id="PTHR42978">
    <property type="entry name" value="QUORUM-QUENCHING LACTONASE YTNP-RELATED-RELATED"/>
    <property type="match status" value="1"/>
</dbReference>
<dbReference type="InterPro" id="IPR001279">
    <property type="entry name" value="Metallo-B-lactamas"/>
</dbReference>
<evidence type="ECO:0000256" key="5">
    <source>
        <dbReference type="ARBA" id="ARBA00022833"/>
    </source>
</evidence>
<dbReference type="SUPFAM" id="SSF56281">
    <property type="entry name" value="Metallo-hydrolase/oxidoreductase"/>
    <property type="match status" value="1"/>
</dbReference>
<evidence type="ECO:0000259" key="6">
    <source>
        <dbReference type="SMART" id="SM00849"/>
    </source>
</evidence>
<name>A0A1E7L8C3_9ACTN</name>
<sequence>MYSAVPIVEGFPAVSASHGGFGWSSLWLLEDGDRRVLLDAGPPAYIPLIHEGLGQRGLTPADITDVLVTHLHWDHVGNFTMFPNATTWVGEEELAWAAAQAPGTTFVPDLHVRELLRRDEGVERVRPGQEVLPGVHAVASPGHTPGHLAFHVERAEEQLLFAGDSVKNIHELTTSRAHSTMDEDASTRTVDRLRSVLADTSGLLVPGHDVALRLVDGSPQRCRPQRAQIGYFAEAAGPEQDRSIA</sequence>
<keyword evidence="5" id="KW-0862">Zinc</keyword>
<evidence type="ECO:0000313" key="8">
    <source>
        <dbReference type="Proteomes" id="UP000176005"/>
    </source>
</evidence>
<dbReference type="SMART" id="SM00849">
    <property type="entry name" value="Lactamase_B"/>
    <property type="match status" value="1"/>
</dbReference>
<dbReference type="Gene3D" id="3.60.15.10">
    <property type="entry name" value="Ribonuclease Z/Hydroxyacylglutathione hydrolase-like"/>
    <property type="match status" value="1"/>
</dbReference>